<dbReference type="PANTHER" id="PTHR11586">
    <property type="entry name" value="TRNA-AMINOACYLATION COFACTOR ARC1 FAMILY MEMBER"/>
    <property type="match status" value="1"/>
</dbReference>
<evidence type="ECO:0000256" key="14">
    <source>
        <dbReference type="ARBA" id="ARBA00023146"/>
    </source>
</evidence>
<comment type="subunit">
    <text evidence="4">Tetramer of two alpha and two beta subunits.</text>
</comment>
<keyword evidence="13" id="KW-0648">Protein biosynthesis</keyword>
<feature type="region of interest" description="Disordered" evidence="17">
    <location>
        <begin position="394"/>
        <end position="413"/>
    </location>
</feature>
<keyword evidence="9" id="KW-0547">Nucleotide-binding</keyword>
<keyword evidence="6 16" id="KW-0820">tRNA-binding</keyword>
<dbReference type="SUPFAM" id="SSF46589">
    <property type="entry name" value="tRNA-binding arm"/>
    <property type="match status" value="1"/>
</dbReference>
<keyword evidence="8" id="KW-0479">Metal-binding</keyword>
<keyword evidence="10" id="KW-0067">ATP-binding</keyword>
<comment type="cofactor">
    <cofactor evidence="1">
        <name>Mg(2+)</name>
        <dbReference type="ChEBI" id="CHEBI:18420"/>
    </cofactor>
</comment>
<proteinExistence type="inferred from homology"/>
<reference evidence="20 21" key="1">
    <citation type="journal article" date="2015" name="Plant Cell">
        <title>Oil accumulation by the oleaginous diatom Fistulifera solaris as revealed by the genome and transcriptome.</title>
        <authorList>
            <person name="Tanaka T."/>
            <person name="Maeda Y."/>
            <person name="Veluchamy A."/>
            <person name="Tanaka M."/>
            <person name="Abida H."/>
            <person name="Marechal E."/>
            <person name="Bowler C."/>
            <person name="Muto M."/>
            <person name="Sunaga Y."/>
            <person name="Tanaka M."/>
            <person name="Yoshino T."/>
            <person name="Taniguchi T."/>
            <person name="Fukuda Y."/>
            <person name="Nemoto M."/>
            <person name="Matsumoto M."/>
            <person name="Wong P.S."/>
            <person name="Aburatani S."/>
            <person name="Fujibuchi W."/>
        </authorList>
    </citation>
    <scope>NUCLEOTIDE SEQUENCE [LARGE SCALE GENOMIC DNA]</scope>
    <source>
        <strain evidence="20 21">JPCC DA0580</strain>
    </source>
</reference>
<dbReference type="GO" id="GO:0000049">
    <property type="term" value="F:tRNA binding"/>
    <property type="evidence" value="ECO:0007669"/>
    <property type="project" value="UniProtKB-UniRule"/>
</dbReference>
<dbReference type="PROSITE" id="PS50862">
    <property type="entry name" value="AA_TRNA_LIGASE_II"/>
    <property type="match status" value="1"/>
</dbReference>
<name>A0A1Z5JKN7_FISSO</name>
<evidence type="ECO:0000256" key="10">
    <source>
        <dbReference type="ARBA" id="ARBA00022840"/>
    </source>
</evidence>
<dbReference type="InterPro" id="IPR002319">
    <property type="entry name" value="Phenylalanyl-tRNA_Synthase"/>
</dbReference>
<dbReference type="InterPro" id="IPR010978">
    <property type="entry name" value="tRNA-bd_arm"/>
</dbReference>
<gene>
    <name evidence="20" type="ORF">FisN_6Lh365</name>
</gene>
<dbReference type="CDD" id="cd02799">
    <property type="entry name" value="tRNA_bind_EMAP-II_like"/>
    <property type="match status" value="1"/>
</dbReference>
<dbReference type="Proteomes" id="UP000198406">
    <property type="component" value="Unassembled WGS sequence"/>
</dbReference>
<dbReference type="GO" id="GO:0004826">
    <property type="term" value="F:phenylalanine-tRNA ligase activity"/>
    <property type="evidence" value="ECO:0007669"/>
    <property type="project" value="InterPro"/>
</dbReference>
<evidence type="ECO:0000256" key="2">
    <source>
        <dbReference type="ARBA" id="ARBA00004496"/>
    </source>
</evidence>
<evidence type="ECO:0000259" key="19">
    <source>
        <dbReference type="PROSITE" id="PS50886"/>
    </source>
</evidence>
<dbReference type="InterPro" id="IPR045864">
    <property type="entry name" value="aa-tRNA-synth_II/BPL/LPL"/>
</dbReference>
<dbReference type="Gene3D" id="3.30.930.10">
    <property type="entry name" value="Bira Bifunctional Protein, Domain 2"/>
    <property type="match status" value="1"/>
</dbReference>
<feature type="domain" description="Aminoacyl-transfer RNA synthetases class-II family profile" evidence="18">
    <location>
        <begin position="149"/>
        <end position="351"/>
    </location>
</feature>
<protein>
    <recommendedName>
        <fullName evidence="5">Phenylalanine--tRNA ligase alpha subunit</fullName>
    </recommendedName>
    <alternativeName>
        <fullName evidence="15">Phenylalanyl-tRNA synthetase alpha subunit</fullName>
    </alternativeName>
</protein>
<dbReference type="GO" id="GO:0005737">
    <property type="term" value="C:cytoplasm"/>
    <property type="evidence" value="ECO:0007669"/>
    <property type="project" value="UniProtKB-SubCell"/>
</dbReference>
<comment type="caution">
    <text evidence="20">The sequence shown here is derived from an EMBL/GenBank/DDBJ whole genome shotgun (WGS) entry which is preliminary data.</text>
</comment>
<dbReference type="InterPro" id="IPR012340">
    <property type="entry name" value="NA-bd_OB-fold"/>
</dbReference>
<evidence type="ECO:0000256" key="15">
    <source>
        <dbReference type="ARBA" id="ARBA00030612"/>
    </source>
</evidence>
<evidence type="ECO:0000256" key="17">
    <source>
        <dbReference type="SAM" id="MobiDB-lite"/>
    </source>
</evidence>
<evidence type="ECO:0000256" key="3">
    <source>
        <dbReference type="ARBA" id="ARBA00010207"/>
    </source>
</evidence>
<dbReference type="Pfam" id="PF01588">
    <property type="entry name" value="tRNA_bind"/>
    <property type="match status" value="1"/>
</dbReference>
<accession>A0A1Z5JKN7</accession>
<dbReference type="InterPro" id="IPR006195">
    <property type="entry name" value="aa-tRNA-synth_II"/>
</dbReference>
<dbReference type="GO" id="GO:0005524">
    <property type="term" value="F:ATP binding"/>
    <property type="evidence" value="ECO:0007669"/>
    <property type="project" value="UniProtKB-KW"/>
</dbReference>
<comment type="similarity">
    <text evidence="3">Belongs to the class-II aminoacyl-tRNA synthetase family. Phe-tRNA synthetase alpha subunit type 1 subfamily.</text>
</comment>
<keyword evidence="7 20" id="KW-0436">Ligase</keyword>
<evidence type="ECO:0000256" key="9">
    <source>
        <dbReference type="ARBA" id="ARBA00022741"/>
    </source>
</evidence>
<dbReference type="OrthoDB" id="4457at2759"/>
<keyword evidence="14 20" id="KW-0030">Aminoacyl-tRNA synthetase</keyword>
<dbReference type="AlphaFoldDB" id="A0A1Z5JKN7"/>
<dbReference type="PANTHER" id="PTHR11586:SF33">
    <property type="entry name" value="AMINOACYL TRNA SYNTHASE COMPLEX-INTERACTING MULTIFUNCTIONAL PROTEIN 1"/>
    <property type="match status" value="1"/>
</dbReference>
<dbReference type="CDD" id="cd00496">
    <property type="entry name" value="PheRS_alpha_core"/>
    <property type="match status" value="1"/>
</dbReference>
<evidence type="ECO:0000256" key="7">
    <source>
        <dbReference type="ARBA" id="ARBA00022598"/>
    </source>
</evidence>
<dbReference type="InParanoid" id="A0A1Z5JKN7"/>
<dbReference type="NCBIfam" id="TIGR00468">
    <property type="entry name" value="pheS"/>
    <property type="match status" value="1"/>
</dbReference>
<evidence type="ECO:0000256" key="16">
    <source>
        <dbReference type="PROSITE-ProRule" id="PRU00209"/>
    </source>
</evidence>
<dbReference type="SUPFAM" id="SSF55681">
    <property type="entry name" value="Class II aaRS and biotin synthetases"/>
    <property type="match status" value="1"/>
</dbReference>
<feature type="domain" description="TRNA-binding" evidence="19">
    <location>
        <begin position="417"/>
        <end position="519"/>
    </location>
</feature>
<dbReference type="Pfam" id="PF02912">
    <property type="entry name" value="Phe_tRNA-synt_N"/>
    <property type="match status" value="1"/>
</dbReference>
<evidence type="ECO:0000256" key="4">
    <source>
        <dbReference type="ARBA" id="ARBA00011209"/>
    </source>
</evidence>
<dbReference type="InterPro" id="IPR004188">
    <property type="entry name" value="Phe-tRNA_ligase_II_N"/>
</dbReference>
<dbReference type="Gene3D" id="2.40.50.140">
    <property type="entry name" value="Nucleic acid-binding proteins"/>
    <property type="match status" value="1"/>
</dbReference>
<dbReference type="GO" id="GO:0006432">
    <property type="term" value="P:phenylalanyl-tRNA aminoacylation"/>
    <property type="evidence" value="ECO:0007669"/>
    <property type="project" value="InterPro"/>
</dbReference>
<dbReference type="FunFam" id="2.40.50.140:FF:000225">
    <property type="entry name" value="tyrosine--tRNA ligase, cytoplasmic"/>
    <property type="match status" value="1"/>
</dbReference>
<dbReference type="SUPFAM" id="SSF50249">
    <property type="entry name" value="Nucleic acid-binding proteins"/>
    <property type="match status" value="1"/>
</dbReference>
<organism evidence="20 21">
    <name type="scientific">Fistulifera solaris</name>
    <name type="common">Oleaginous diatom</name>
    <dbReference type="NCBI Taxonomy" id="1519565"/>
    <lineage>
        <taxon>Eukaryota</taxon>
        <taxon>Sar</taxon>
        <taxon>Stramenopiles</taxon>
        <taxon>Ochrophyta</taxon>
        <taxon>Bacillariophyta</taxon>
        <taxon>Bacillariophyceae</taxon>
        <taxon>Bacillariophycidae</taxon>
        <taxon>Naviculales</taxon>
        <taxon>Naviculaceae</taxon>
        <taxon>Fistulifera</taxon>
    </lineage>
</organism>
<keyword evidence="12 16" id="KW-0694">RNA-binding</keyword>
<evidence type="ECO:0000256" key="6">
    <source>
        <dbReference type="ARBA" id="ARBA00022555"/>
    </source>
</evidence>
<evidence type="ECO:0000256" key="12">
    <source>
        <dbReference type="ARBA" id="ARBA00022884"/>
    </source>
</evidence>
<dbReference type="HAMAP" id="MF_00281">
    <property type="entry name" value="Phe_tRNA_synth_alpha1"/>
    <property type="match status" value="1"/>
</dbReference>
<evidence type="ECO:0000256" key="1">
    <source>
        <dbReference type="ARBA" id="ARBA00001946"/>
    </source>
</evidence>
<dbReference type="Pfam" id="PF01409">
    <property type="entry name" value="tRNA-synt_2d"/>
    <property type="match status" value="1"/>
</dbReference>
<dbReference type="EMBL" id="BDSP01000081">
    <property type="protein sequence ID" value="GAX14585.1"/>
    <property type="molecule type" value="Genomic_DNA"/>
</dbReference>
<keyword evidence="21" id="KW-1185">Reference proteome</keyword>
<comment type="subcellular location">
    <subcellularLocation>
        <location evidence="2">Cytoplasm</location>
    </subcellularLocation>
</comment>
<evidence type="ECO:0000256" key="5">
    <source>
        <dbReference type="ARBA" id="ARBA00015409"/>
    </source>
</evidence>
<evidence type="ECO:0000313" key="21">
    <source>
        <dbReference type="Proteomes" id="UP000198406"/>
    </source>
</evidence>
<evidence type="ECO:0000256" key="8">
    <source>
        <dbReference type="ARBA" id="ARBA00022723"/>
    </source>
</evidence>
<evidence type="ECO:0000313" key="20">
    <source>
        <dbReference type="EMBL" id="GAX14585.1"/>
    </source>
</evidence>
<dbReference type="InterPro" id="IPR051270">
    <property type="entry name" value="Tyrosine-tRNA_ligase_regulator"/>
</dbReference>
<feature type="compositionally biased region" description="Basic and acidic residues" evidence="17">
    <location>
        <begin position="368"/>
        <end position="380"/>
    </location>
</feature>
<dbReference type="GO" id="GO:0046872">
    <property type="term" value="F:metal ion binding"/>
    <property type="evidence" value="ECO:0007669"/>
    <property type="project" value="UniProtKB-KW"/>
</dbReference>
<dbReference type="PROSITE" id="PS50886">
    <property type="entry name" value="TRBD"/>
    <property type="match status" value="1"/>
</dbReference>
<feature type="region of interest" description="Disordered" evidence="17">
    <location>
        <begin position="358"/>
        <end position="380"/>
    </location>
</feature>
<evidence type="ECO:0000259" key="18">
    <source>
        <dbReference type="PROSITE" id="PS50862"/>
    </source>
</evidence>
<evidence type="ECO:0000256" key="11">
    <source>
        <dbReference type="ARBA" id="ARBA00022842"/>
    </source>
</evidence>
<dbReference type="InterPro" id="IPR022911">
    <property type="entry name" value="Phe_tRNA_ligase_alpha1_bac"/>
</dbReference>
<keyword evidence="11" id="KW-0460">Magnesium</keyword>
<evidence type="ECO:0000256" key="13">
    <source>
        <dbReference type="ARBA" id="ARBA00022917"/>
    </source>
</evidence>
<dbReference type="InterPro" id="IPR002547">
    <property type="entry name" value="tRNA-bd_dom"/>
</dbReference>
<sequence length="578" mass="64722">MTGTSEEVVSIEQVSAELQQVKEEFDARMDQVTTVADAEAIRREYLGKKGPINKAMGCMRLLSNEDKPKLGAIVNEIKEAFETRVTETMKRLEVAMIEEKMKAEYIDVTLPGISRYPDIGRRHPLSMTMEKAIDIFTSLGYDTVTSVEDSPEIETDYNCFEALNCPKDHPARDMQDTFYLTEDMEKLLRTHTSSVQIRQLKKRKPPLRIVAPGRVYRKDDIDATHSLMFHQVEILALEKRGELNLGHLKGTVEHFLKQMLGPDIQVRFRGSYFPFTEPSMEVDVFFRGKWMEVLGCGMVDPNVLEMAGIDPNEYSGFAAGFGVERFCMVIHGVKDLREFTKNDKRFLEQFPHFYDDGLSNFLSGKPQPETKPDPRGEKAPSRIVRSLAELEALNKQESEQSTTASEKQEQAPSAEIDVSKFDIRVGVITKAWEHEEAEKLFCEEIDIGEPEGPRKIASGLRAHYSVDDLVGQRVLVLSNLKERKLVGFPSHGMVLCASAGDQVKFVEPPEGAEIGERVTVEGFDGEPATENQIIKKKMLDVIFPDLKTDSSGVATYKGVPLSTSAGVCKAALPDADVA</sequence>
<dbReference type="InterPro" id="IPR004529">
    <property type="entry name" value="Phe-tRNA-synth_IIc_asu"/>
</dbReference>